<evidence type="ECO:0000259" key="3">
    <source>
        <dbReference type="PROSITE" id="PS50004"/>
    </source>
</evidence>
<keyword evidence="5" id="KW-1185">Reference proteome</keyword>
<dbReference type="Gene3D" id="2.60.40.150">
    <property type="entry name" value="C2 domain"/>
    <property type="match status" value="1"/>
</dbReference>
<dbReference type="GO" id="GO:0048791">
    <property type="term" value="P:calcium ion-regulated exocytosis of neurotransmitter"/>
    <property type="evidence" value="ECO:0007669"/>
    <property type="project" value="TreeGrafter"/>
</dbReference>
<dbReference type="GO" id="GO:0070382">
    <property type="term" value="C:exocytic vesicle"/>
    <property type="evidence" value="ECO:0007669"/>
    <property type="project" value="TreeGrafter"/>
</dbReference>
<dbReference type="GO" id="GO:0030276">
    <property type="term" value="F:clathrin binding"/>
    <property type="evidence" value="ECO:0007669"/>
    <property type="project" value="TreeGrafter"/>
</dbReference>
<feature type="domain" description="C2" evidence="3">
    <location>
        <begin position="329"/>
        <end position="450"/>
    </location>
</feature>
<reference evidence="4 5" key="1">
    <citation type="submission" date="2019-07" db="EMBL/GenBank/DDBJ databases">
        <title>Draft genome assembly of a fouling barnacle, Amphibalanus amphitrite (Darwin, 1854): The first reference genome for Thecostraca.</title>
        <authorList>
            <person name="Kim W."/>
        </authorList>
    </citation>
    <scope>NUCLEOTIDE SEQUENCE [LARGE SCALE GENOMIC DNA]</scope>
    <source>
        <strain evidence="4">SNU_AA5</strain>
        <tissue evidence="4">Soma without cirri and trophi</tissue>
    </source>
</reference>
<dbReference type="GO" id="GO:0005544">
    <property type="term" value="F:calcium-dependent phospholipid binding"/>
    <property type="evidence" value="ECO:0007669"/>
    <property type="project" value="TreeGrafter"/>
</dbReference>
<dbReference type="SUPFAM" id="SSF49562">
    <property type="entry name" value="C2 domain (Calcium/lipid-binding domain, CaLB)"/>
    <property type="match status" value="1"/>
</dbReference>
<feature type="transmembrane region" description="Helical" evidence="2">
    <location>
        <begin position="12"/>
        <end position="29"/>
    </location>
</feature>
<dbReference type="GO" id="GO:0006906">
    <property type="term" value="P:vesicle fusion"/>
    <property type="evidence" value="ECO:0007669"/>
    <property type="project" value="TreeGrafter"/>
</dbReference>
<gene>
    <name evidence="4" type="primary">SYT13_1</name>
    <name evidence="4" type="ORF">FJT64_018751</name>
</gene>
<dbReference type="GO" id="GO:0098793">
    <property type="term" value="C:presynapse"/>
    <property type="evidence" value="ECO:0007669"/>
    <property type="project" value="GOC"/>
</dbReference>
<dbReference type="GO" id="GO:0030424">
    <property type="term" value="C:axon"/>
    <property type="evidence" value="ECO:0007669"/>
    <property type="project" value="TreeGrafter"/>
</dbReference>
<name>A0A6A4WY21_AMPAM</name>
<dbReference type="GO" id="GO:0000149">
    <property type="term" value="F:SNARE binding"/>
    <property type="evidence" value="ECO:0007669"/>
    <property type="project" value="TreeGrafter"/>
</dbReference>
<evidence type="ECO:0000256" key="2">
    <source>
        <dbReference type="SAM" id="Phobius"/>
    </source>
</evidence>
<dbReference type="OrthoDB" id="5915960at2759"/>
<evidence type="ECO:0000313" key="4">
    <source>
        <dbReference type="EMBL" id="KAF0310219.1"/>
    </source>
</evidence>
<dbReference type="Pfam" id="PF00168">
    <property type="entry name" value="C2"/>
    <property type="match status" value="1"/>
</dbReference>
<dbReference type="Proteomes" id="UP000440578">
    <property type="component" value="Unassembled WGS sequence"/>
</dbReference>
<dbReference type="PANTHER" id="PTHR10024">
    <property type="entry name" value="SYNAPTOTAGMIN"/>
    <property type="match status" value="1"/>
</dbReference>
<protein>
    <submittedName>
        <fullName evidence="4">Synaptotagmin-13</fullName>
    </submittedName>
</protein>
<feature type="compositionally biased region" description="Polar residues" evidence="1">
    <location>
        <begin position="159"/>
        <end position="168"/>
    </location>
</feature>
<dbReference type="AlphaFoldDB" id="A0A6A4WY21"/>
<accession>A0A6A4WY21</accession>
<evidence type="ECO:0000313" key="5">
    <source>
        <dbReference type="Proteomes" id="UP000440578"/>
    </source>
</evidence>
<dbReference type="InterPro" id="IPR035892">
    <property type="entry name" value="C2_domain_sf"/>
</dbReference>
<feature type="transmembrane region" description="Helical" evidence="2">
    <location>
        <begin position="41"/>
        <end position="62"/>
    </location>
</feature>
<feature type="region of interest" description="Disordered" evidence="1">
    <location>
        <begin position="140"/>
        <end position="176"/>
    </location>
</feature>
<evidence type="ECO:0000256" key="1">
    <source>
        <dbReference type="SAM" id="MobiDB-lite"/>
    </source>
</evidence>
<keyword evidence="2" id="KW-1133">Transmembrane helix</keyword>
<keyword evidence="2" id="KW-0812">Transmembrane</keyword>
<dbReference type="GO" id="GO:0001786">
    <property type="term" value="F:phosphatidylserine binding"/>
    <property type="evidence" value="ECO:0007669"/>
    <property type="project" value="TreeGrafter"/>
</dbReference>
<dbReference type="GO" id="GO:0005886">
    <property type="term" value="C:plasma membrane"/>
    <property type="evidence" value="ECO:0007669"/>
    <property type="project" value="TreeGrafter"/>
</dbReference>
<organism evidence="4 5">
    <name type="scientific">Amphibalanus amphitrite</name>
    <name type="common">Striped barnacle</name>
    <name type="synonym">Balanus amphitrite</name>
    <dbReference type="NCBI Taxonomy" id="1232801"/>
    <lineage>
        <taxon>Eukaryota</taxon>
        <taxon>Metazoa</taxon>
        <taxon>Ecdysozoa</taxon>
        <taxon>Arthropoda</taxon>
        <taxon>Crustacea</taxon>
        <taxon>Multicrustacea</taxon>
        <taxon>Cirripedia</taxon>
        <taxon>Thoracica</taxon>
        <taxon>Thoracicalcarea</taxon>
        <taxon>Balanomorpha</taxon>
        <taxon>Balanoidea</taxon>
        <taxon>Balanidae</taxon>
        <taxon>Amphibalaninae</taxon>
        <taxon>Amphibalanus</taxon>
    </lineage>
</organism>
<proteinExistence type="predicted"/>
<feature type="region of interest" description="Disordered" evidence="1">
    <location>
        <begin position="436"/>
        <end position="468"/>
    </location>
</feature>
<sequence length="468" mass="51680">MSQEDISGRDLSIVLGCVAGLIAVLLTDLCDLSPPGRDLSIVLGCVAGLVAALLLLAVVLLCRRWRRRRRKPLAEKERRLSVRTVKRHPLHSTVGVPVQPAEVGADLFLEQYERRHGQIKSQELLRAALSRSMEHLVLEPGAKPGYMPTAARDGGEESVSPSEQSSIASDEEGQGSRAVQVRPRLEFHVVYTAVNRSLTVCLNRLLNPPLRYRDRPFLVRLTVLGQQQESRPLQLDGQQQQQQVLTFAGVEADWLDQGQLSCHLYVKRYSSLTEKLVGEGSVRLAELGLASGTPAACNVIFSKPGKKRTIPLQPSHTSAADEAGLSPPTLGQLLLSLRYSHAQGRMTVFLRRGENLPDSRGLVSPEFSVAVMLLKAGDEVGLQQSRRVSGRAPVWNQSFHFDIPEAELDLHWIQCIVMASKIYSKDRRVGFCQLGPDTSPSGAQHWEESLKPKKDDTPKWHPLLPAAE</sequence>
<dbReference type="EMBL" id="VIIS01000334">
    <property type="protein sequence ID" value="KAF0310219.1"/>
    <property type="molecule type" value="Genomic_DNA"/>
</dbReference>
<comment type="caution">
    <text evidence="4">The sequence shown here is derived from an EMBL/GenBank/DDBJ whole genome shotgun (WGS) entry which is preliminary data.</text>
</comment>
<dbReference type="InterPro" id="IPR000008">
    <property type="entry name" value="C2_dom"/>
</dbReference>
<dbReference type="GO" id="GO:0005509">
    <property type="term" value="F:calcium ion binding"/>
    <property type="evidence" value="ECO:0007669"/>
    <property type="project" value="TreeGrafter"/>
</dbReference>
<feature type="compositionally biased region" description="Basic and acidic residues" evidence="1">
    <location>
        <begin position="445"/>
        <end position="459"/>
    </location>
</feature>
<dbReference type="PROSITE" id="PS50004">
    <property type="entry name" value="C2"/>
    <property type="match status" value="1"/>
</dbReference>
<dbReference type="PANTHER" id="PTHR10024:SF351">
    <property type="entry name" value="SYNAPTOTAGMIN-4-LIKE"/>
    <property type="match status" value="1"/>
</dbReference>
<keyword evidence="2" id="KW-0472">Membrane</keyword>